<proteinExistence type="predicted"/>
<evidence type="ECO:0000313" key="2">
    <source>
        <dbReference type="Proteomes" id="UP000779900"/>
    </source>
</evidence>
<protein>
    <submittedName>
        <fullName evidence="1">Uncharacterized protein</fullName>
    </submittedName>
</protein>
<organism evidence="1 2">
    <name type="scientific">candidate division WOR-3 bacterium</name>
    <dbReference type="NCBI Taxonomy" id="2052148"/>
    <lineage>
        <taxon>Bacteria</taxon>
        <taxon>Bacteria division WOR-3</taxon>
    </lineage>
</organism>
<dbReference type="EMBL" id="VGIR01000008">
    <property type="protein sequence ID" value="MBM3330671.1"/>
    <property type="molecule type" value="Genomic_DNA"/>
</dbReference>
<sequence>MKYLMPLRTTEYVDVVARAAELGIRAPVGIALLPGNFMTAASAAELRYHEAAPHLRSAWRSIGLIDGGPYRGPREHAAGAGGALDPKASLVVFFGSGLRTSPARLITLAFGMIVSVLTLRPDCEGSREIRLDAVVERPDGSYACFEYRGDGYELFALAQAVRETWT</sequence>
<gene>
    <name evidence="1" type="ORF">FJY68_02315</name>
</gene>
<name>A0A938BNZ9_UNCW3</name>
<accession>A0A938BNZ9</accession>
<comment type="caution">
    <text evidence="1">The sequence shown here is derived from an EMBL/GenBank/DDBJ whole genome shotgun (WGS) entry which is preliminary data.</text>
</comment>
<dbReference type="Proteomes" id="UP000779900">
    <property type="component" value="Unassembled WGS sequence"/>
</dbReference>
<reference evidence="1" key="1">
    <citation type="submission" date="2019-03" db="EMBL/GenBank/DDBJ databases">
        <title>Lake Tanganyika Metagenome-Assembled Genomes (MAGs).</title>
        <authorList>
            <person name="Tran P."/>
        </authorList>
    </citation>
    <scope>NUCLEOTIDE SEQUENCE</scope>
    <source>
        <strain evidence="1">K_DeepCast_150m_m2_040</strain>
    </source>
</reference>
<evidence type="ECO:0000313" key="1">
    <source>
        <dbReference type="EMBL" id="MBM3330671.1"/>
    </source>
</evidence>
<dbReference type="AlphaFoldDB" id="A0A938BNZ9"/>